<protein>
    <submittedName>
        <fullName evidence="1">Uncharacterized protein</fullName>
    </submittedName>
</protein>
<dbReference type="InterPro" id="IPR011009">
    <property type="entry name" value="Kinase-like_dom_sf"/>
</dbReference>
<dbReference type="GeneTree" id="ENSGT00940000154770"/>
<reference evidence="1" key="1">
    <citation type="submission" date="2025-08" db="UniProtKB">
        <authorList>
            <consortium name="Ensembl"/>
        </authorList>
    </citation>
    <scope>IDENTIFICATION</scope>
</reference>
<name>A0A8C5WYV8_LATLA</name>
<dbReference type="AlphaFoldDB" id="A0A8C5WYV8"/>
<accession>A0A8C5WYV8</accession>
<dbReference type="SUPFAM" id="SSF56112">
    <property type="entry name" value="Protein kinase-like (PK-like)"/>
    <property type="match status" value="1"/>
</dbReference>
<dbReference type="Proteomes" id="UP000694406">
    <property type="component" value="Unplaced"/>
</dbReference>
<dbReference type="Ensembl" id="ENSLLTT00000024608.1">
    <property type="protein sequence ID" value="ENSLLTP00000023745.1"/>
    <property type="gene ID" value="ENSLLTG00000017509.1"/>
</dbReference>
<reference evidence="1" key="2">
    <citation type="submission" date="2025-09" db="UniProtKB">
        <authorList>
            <consortium name="Ensembl"/>
        </authorList>
    </citation>
    <scope>IDENTIFICATION</scope>
</reference>
<evidence type="ECO:0000313" key="1">
    <source>
        <dbReference type="Ensembl" id="ENSLLTP00000023745.1"/>
    </source>
</evidence>
<proteinExistence type="predicted"/>
<evidence type="ECO:0000313" key="2">
    <source>
        <dbReference type="Proteomes" id="UP000694406"/>
    </source>
</evidence>
<organism evidence="1 2">
    <name type="scientific">Laticauda laticaudata</name>
    <name type="common">Blue-ringed sea krait</name>
    <name type="synonym">Blue-lipped sea krait</name>
    <dbReference type="NCBI Taxonomy" id="8630"/>
    <lineage>
        <taxon>Eukaryota</taxon>
        <taxon>Metazoa</taxon>
        <taxon>Chordata</taxon>
        <taxon>Craniata</taxon>
        <taxon>Vertebrata</taxon>
        <taxon>Euteleostomi</taxon>
        <taxon>Lepidosauria</taxon>
        <taxon>Squamata</taxon>
        <taxon>Bifurcata</taxon>
        <taxon>Unidentata</taxon>
        <taxon>Episquamata</taxon>
        <taxon>Toxicofera</taxon>
        <taxon>Serpentes</taxon>
        <taxon>Colubroidea</taxon>
        <taxon>Elapidae</taxon>
        <taxon>Laticaudinae</taxon>
        <taxon>Laticauda</taxon>
    </lineage>
</organism>
<sequence>MFFPLLSFSLIGLPSEEDWPLDVSLPRCAFAARSPQPVENFVPEIEVLGAQLLLEMLTFNPLKRISAFQALHHQYFQDKNAGEG</sequence>
<dbReference type="Gene3D" id="1.10.510.10">
    <property type="entry name" value="Transferase(Phosphotransferase) domain 1"/>
    <property type="match status" value="1"/>
</dbReference>
<keyword evidence="2" id="KW-1185">Reference proteome</keyword>